<accession>A0A0R1HPD4</accession>
<feature type="transmembrane region" description="Helical" evidence="1">
    <location>
        <begin position="64"/>
        <end position="84"/>
    </location>
</feature>
<evidence type="ECO:0000313" key="2">
    <source>
        <dbReference type="EMBL" id="KRK45106.1"/>
    </source>
</evidence>
<feature type="transmembrane region" description="Helical" evidence="1">
    <location>
        <begin position="147"/>
        <end position="168"/>
    </location>
</feature>
<evidence type="ECO:0000313" key="3">
    <source>
        <dbReference type="Proteomes" id="UP000051450"/>
    </source>
</evidence>
<feature type="transmembrane region" description="Helical" evidence="1">
    <location>
        <begin position="189"/>
        <end position="209"/>
    </location>
</feature>
<sequence length="287" mass="33118">MIAQTFYLIVLIIWSAMIGLTIWDKGLINFLKYVFTTARIPFQNRFKHPFLTFLVIQEKEQKSYFYALSFLMCTILGLMLWPSLLILRLMTFTIASLLFCYSFFSYLKLFPKQTKIWQIESYLLLLITTFIFYLINYMNLITPLSEWTVISAFILGIIIITFSSFYLLKLLSYIVKNNFAHTIQVIAEFALNIFYEGLLVGTSLIGVLGGEVKVTEFVSKLPSTHVVDHLVAISYYGLSDFFGDPINSIQNVQSYPTIILYIHLLSLLFGASYTWIFLANLISIDNS</sequence>
<feature type="transmembrane region" description="Helical" evidence="1">
    <location>
        <begin position="258"/>
        <end position="282"/>
    </location>
</feature>
<feature type="transmembrane region" description="Helical" evidence="1">
    <location>
        <begin position="122"/>
        <end position="141"/>
    </location>
</feature>
<keyword evidence="3" id="KW-1185">Reference proteome</keyword>
<feature type="transmembrane region" description="Helical" evidence="1">
    <location>
        <begin position="6"/>
        <end position="23"/>
    </location>
</feature>
<name>A0A0R1HPD4_9LACO</name>
<reference evidence="2 3" key="1">
    <citation type="journal article" date="2015" name="Genome Announc.">
        <title>Expanding the biotechnology potential of lactobacilli through comparative genomics of 213 strains and associated genera.</title>
        <authorList>
            <person name="Sun Z."/>
            <person name="Harris H.M."/>
            <person name="McCann A."/>
            <person name="Guo C."/>
            <person name="Argimon S."/>
            <person name="Zhang W."/>
            <person name="Yang X."/>
            <person name="Jeffery I.B."/>
            <person name="Cooney J.C."/>
            <person name="Kagawa T.F."/>
            <person name="Liu W."/>
            <person name="Song Y."/>
            <person name="Salvetti E."/>
            <person name="Wrobel A."/>
            <person name="Rasinkangas P."/>
            <person name="Parkhill J."/>
            <person name="Rea M.C."/>
            <person name="O'Sullivan O."/>
            <person name="Ritari J."/>
            <person name="Douillard F.P."/>
            <person name="Paul Ross R."/>
            <person name="Yang R."/>
            <person name="Briner A.E."/>
            <person name="Felis G.E."/>
            <person name="de Vos W.M."/>
            <person name="Barrangou R."/>
            <person name="Klaenhammer T.R."/>
            <person name="Caufield P.W."/>
            <person name="Cui Y."/>
            <person name="Zhang H."/>
            <person name="O'Toole P.W."/>
        </authorList>
    </citation>
    <scope>NUCLEOTIDE SEQUENCE [LARGE SCALE GENOMIC DNA]</scope>
    <source>
        <strain evidence="2 3">DSM 15638</strain>
    </source>
</reference>
<keyword evidence="1" id="KW-0812">Transmembrane</keyword>
<organism evidence="2 3">
    <name type="scientific">Dellaglioa algida DSM 15638</name>
    <dbReference type="NCBI Taxonomy" id="1423719"/>
    <lineage>
        <taxon>Bacteria</taxon>
        <taxon>Bacillati</taxon>
        <taxon>Bacillota</taxon>
        <taxon>Bacilli</taxon>
        <taxon>Lactobacillales</taxon>
        <taxon>Lactobacillaceae</taxon>
        <taxon>Dellaglioa</taxon>
    </lineage>
</organism>
<dbReference type="OrthoDB" id="10006664at2"/>
<feature type="transmembrane region" description="Helical" evidence="1">
    <location>
        <begin position="90"/>
        <end position="110"/>
    </location>
</feature>
<gene>
    <name evidence="2" type="ORF">FC66_GL000509</name>
</gene>
<proteinExistence type="predicted"/>
<protein>
    <submittedName>
        <fullName evidence="2">Uncharacterized protein</fullName>
    </submittedName>
</protein>
<dbReference type="EMBL" id="AZDI01000015">
    <property type="protein sequence ID" value="KRK45106.1"/>
    <property type="molecule type" value="Genomic_DNA"/>
</dbReference>
<dbReference type="PATRIC" id="fig|1423719.4.peg.515"/>
<keyword evidence="1" id="KW-1133">Transmembrane helix</keyword>
<dbReference type="RefSeq" id="WP_057974768.1">
    <property type="nucleotide sequence ID" value="NZ_AZDI01000015.1"/>
</dbReference>
<comment type="caution">
    <text evidence="2">The sequence shown here is derived from an EMBL/GenBank/DDBJ whole genome shotgun (WGS) entry which is preliminary data.</text>
</comment>
<evidence type="ECO:0000256" key="1">
    <source>
        <dbReference type="SAM" id="Phobius"/>
    </source>
</evidence>
<dbReference type="AlphaFoldDB" id="A0A0R1HPD4"/>
<dbReference type="Proteomes" id="UP000051450">
    <property type="component" value="Unassembled WGS sequence"/>
</dbReference>
<keyword evidence="1" id="KW-0472">Membrane</keyword>